<dbReference type="GO" id="GO:0009904">
    <property type="term" value="P:chloroplast accumulation movement"/>
    <property type="evidence" value="ECO:0007669"/>
    <property type="project" value="TreeGrafter"/>
</dbReference>
<evidence type="ECO:0000313" key="5">
    <source>
        <dbReference type="EMBL" id="CAL1380575.1"/>
    </source>
</evidence>
<dbReference type="Proteomes" id="UP001497516">
    <property type="component" value="Chromosome 4"/>
</dbReference>
<gene>
    <name evidence="5" type="ORF">LTRI10_LOCUS22009</name>
</gene>
<feature type="region of interest" description="Disordered" evidence="4">
    <location>
        <begin position="234"/>
        <end position="262"/>
    </location>
</feature>
<dbReference type="PANTHER" id="PTHR32054:SF70">
    <property type="entry name" value="OS07G0620100 PROTEIN"/>
    <property type="match status" value="1"/>
</dbReference>
<evidence type="ECO:0000256" key="4">
    <source>
        <dbReference type="SAM" id="MobiDB-lite"/>
    </source>
</evidence>
<feature type="coiled-coil region" evidence="3">
    <location>
        <begin position="106"/>
        <end position="133"/>
    </location>
</feature>
<evidence type="ECO:0000256" key="1">
    <source>
        <dbReference type="ARBA" id="ARBA00005485"/>
    </source>
</evidence>
<name>A0AAV2E4U3_9ROSI</name>
<feature type="region of interest" description="Disordered" evidence="4">
    <location>
        <begin position="303"/>
        <end position="342"/>
    </location>
</feature>
<dbReference type="InterPro" id="IPR008545">
    <property type="entry name" value="Web"/>
</dbReference>
<keyword evidence="6" id="KW-1185">Reference proteome</keyword>
<proteinExistence type="inferred from homology"/>
<dbReference type="GO" id="GO:0005829">
    <property type="term" value="C:cytosol"/>
    <property type="evidence" value="ECO:0007669"/>
    <property type="project" value="TreeGrafter"/>
</dbReference>
<dbReference type="AlphaFoldDB" id="A0AAV2E4U3"/>
<dbReference type="EMBL" id="OZ034817">
    <property type="protein sequence ID" value="CAL1380575.1"/>
    <property type="molecule type" value="Genomic_DNA"/>
</dbReference>
<comment type="similarity">
    <text evidence="1">Belongs to the WEB family.</text>
</comment>
<dbReference type="PANTHER" id="PTHR32054">
    <property type="entry name" value="HEAVY CHAIN, PUTATIVE, EXPRESSED-RELATED-RELATED"/>
    <property type="match status" value="1"/>
</dbReference>
<organism evidence="5 6">
    <name type="scientific">Linum trigynum</name>
    <dbReference type="NCBI Taxonomy" id="586398"/>
    <lineage>
        <taxon>Eukaryota</taxon>
        <taxon>Viridiplantae</taxon>
        <taxon>Streptophyta</taxon>
        <taxon>Embryophyta</taxon>
        <taxon>Tracheophyta</taxon>
        <taxon>Spermatophyta</taxon>
        <taxon>Magnoliopsida</taxon>
        <taxon>eudicotyledons</taxon>
        <taxon>Gunneridae</taxon>
        <taxon>Pentapetalae</taxon>
        <taxon>rosids</taxon>
        <taxon>fabids</taxon>
        <taxon>Malpighiales</taxon>
        <taxon>Linaceae</taxon>
        <taxon>Linum</taxon>
    </lineage>
</organism>
<feature type="compositionally biased region" description="Basic residues" evidence="4">
    <location>
        <begin position="332"/>
        <end position="342"/>
    </location>
</feature>
<keyword evidence="2 3" id="KW-0175">Coiled coil</keyword>
<evidence type="ECO:0000313" key="6">
    <source>
        <dbReference type="Proteomes" id="UP001497516"/>
    </source>
</evidence>
<dbReference type="Pfam" id="PF05701">
    <property type="entry name" value="WEMBL"/>
    <property type="match status" value="1"/>
</dbReference>
<dbReference type="GO" id="GO:0009903">
    <property type="term" value="P:chloroplast avoidance movement"/>
    <property type="evidence" value="ECO:0007669"/>
    <property type="project" value="TreeGrafter"/>
</dbReference>
<evidence type="ECO:0000256" key="2">
    <source>
        <dbReference type="ARBA" id="ARBA00023054"/>
    </source>
</evidence>
<feature type="compositionally biased region" description="Acidic residues" evidence="4">
    <location>
        <begin position="251"/>
        <end position="262"/>
    </location>
</feature>
<evidence type="ECO:0000256" key="3">
    <source>
        <dbReference type="SAM" id="Coils"/>
    </source>
</evidence>
<sequence length="361" mass="40741">MEEGDERYRRRDRTVRSEMKELIKTKAELDRAKDEATQSWLDSKPLIDELEKVQSKVDAAKNRGSGARAAISELKSEMEAIHRRVRSEMEGEVKAMNATNELTLAVDQTCKDLEAIKMEADEQRRERMKLKKVLRVRRQSLHALQLKLRAVRIEAEAFASSAEDAAAVIALSTTAEYGTVELTAEEYDELIRRAHEETELCRWRVSVSVEQKLAAEASRNIALAKLKQAYSNSSNFNKANGRKSGRRAAAWEDEKEEDAIVEDEEDLAAAAREDMAEVEEAAAARDSSGRVGGWIVIPKGRARAPAMAAESNRRRLPRPPAARRSSSQGSNGRKRMVKKRSKPSIFEKLSSFIRGIKQWFR</sequence>
<reference evidence="5 6" key="1">
    <citation type="submission" date="2024-04" db="EMBL/GenBank/DDBJ databases">
        <authorList>
            <person name="Fracassetti M."/>
        </authorList>
    </citation>
    <scope>NUCLEOTIDE SEQUENCE [LARGE SCALE GENOMIC DNA]</scope>
</reference>
<accession>A0AAV2E4U3</accession>
<protein>
    <submittedName>
        <fullName evidence="5">Uncharacterized protein</fullName>
    </submittedName>
</protein>